<dbReference type="InterPro" id="IPR005543">
    <property type="entry name" value="PASTA_dom"/>
</dbReference>
<dbReference type="FunFam" id="3.30.200.20:FF:000035">
    <property type="entry name" value="Serine/threonine protein kinase Stk1"/>
    <property type="match status" value="1"/>
</dbReference>
<dbReference type="InterPro" id="IPR000719">
    <property type="entry name" value="Prot_kinase_dom"/>
</dbReference>
<feature type="domain" description="PASTA" evidence="17">
    <location>
        <begin position="410"/>
        <end position="482"/>
    </location>
</feature>
<comment type="catalytic activity">
    <reaction evidence="10">
        <text>L-seryl-[protein] + ATP = O-phospho-L-seryl-[protein] + ADP + H(+)</text>
        <dbReference type="Rhea" id="RHEA:17989"/>
        <dbReference type="Rhea" id="RHEA-COMP:9863"/>
        <dbReference type="Rhea" id="RHEA-COMP:11604"/>
        <dbReference type="ChEBI" id="CHEBI:15378"/>
        <dbReference type="ChEBI" id="CHEBI:29999"/>
        <dbReference type="ChEBI" id="CHEBI:30616"/>
        <dbReference type="ChEBI" id="CHEBI:83421"/>
        <dbReference type="ChEBI" id="CHEBI:456216"/>
        <dbReference type="EC" id="2.7.11.1"/>
    </reaction>
</comment>
<organism evidence="18 19">
    <name type="scientific">Thermoflavimicrobium dichotomicum</name>
    <dbReference type="NCBI Taxonomy" id="46223"/>
    <lineage>
        <taxon>Bacteria</taxon>
        <taxon>Bacillati</taxon>
        <taxon>Bacillota</taxon>
        <taxon>Bacilli</taxon>
        <taxon>Bacillales</taxon>
        <taxon>Thermoactinomycetaceae</taxon>
        <taxon>Thermoflavimicrobium</taxon>
    </lineage>
</organism>
<keyword evidence="15" id="KW-0472">Membrane</keyword>
<evidence type="ECO:0000256" key="2">
    <source>
        <dbReference type="ARBA" id="ARBA00022527"/>
    </source>
</evidence>
<feature type="domain" description="Protein kinase" evidence="16">
    <location>
        <begin position="12"/>
        <end position="271"/>
    </location>
</feature>
<dbReference type="Pfam" id="PF03793">
    <property type="entry name" value="PASTA"/>
    <property type="match status" value="1"/>
</dbReference>
<keyword evidence="5 13" id="KW-0547">Nucleotide-binding</keyword>
<dbReference type="Proteomes" id="UP000199545">
    <property type="component" value="Unassembled WGS sequence"/>
</dbReference>
<feature type="region of interest" description="Disordered" evidence="14">
    <location>
        <begin position="296"/>
        <end position="341"/>
    </location>
</feature>
<dbReference type="SUPFAM" id="SSF56112">
    <property type="entry name" value="Protein kinase-like (PK-like)"/>
    <property type="match status" value="1"/>
</dbReference>
<feature type="transmembrane region" description="Helical" evidence="15">
    <location>
        <begin position="371"/>
        <end position="393"/>
    </location>
</feature>
<dbReference type="OrthoDB" id="9788659at2"/>
<evidence type="ECO:0000259" key="16">
    <source>
        <dbReference type="PROSITE" id="PS50011"/>
    </source>
</evidence>
<dbReference type="FunFam" id="1.10.510.10:FF:000021">
    <property type="entry name" value="Serine/threonine protein kinase"/>
    <property type="match status" value="1"/>
</dbReference>
<dbReference type="EC" id="2.7.11.1" evidence="1"/>
<dbReference type="PROSITE" id="PS51178">
    <property type="entry name" value="PASTA"/>
    <property type="match status" value="1"/>
</dbReference>
<dbReference type="GO" id="GO:0009847">
    <property type="term" value="P:spore germination"/>
    <property type="evidence" value="ECO:0007669"/>
    <property type="project" value="UniProtKB-ARBA"/>
</dbReference>
<sequence>MQMEGRKLGGRYEVISRIGGGGMAIVYKARDLKLNRYVAIKILSESLSNDSEFIRRFSREAQAAASLSHPNVVNVYDVGRDGYIHYIVMELVEGPTLKQYILDQGPLPVDEAARIAIQICDGLAHAHENQIIHRDIKPHNILLNRHGQAKVTDFGIARAASSSTITQQGSVMGSVHYFSPEQARGGQIGEKSDIYSLGIVLYEMLTGELPFDGDSAVSIAIKHLQEDPVDPRKLNPNIPDHMATIILRAMQKDPNMRYTSVRAMKQDLEYALQLGTSRPATGFGPRIENVFETIPLTGDDSTPSFTQRDDSPVQRPEIRTNNNDTRRKHSQNTVGEHTQRKLENQLKGISADQNKTIFQKTMVYIQEKLTWWQKLLFGLFTFAVIIFLAFYGFTKIWGWMGDKNNSSSDGSSQNLSGDMVTIPDVKGMEKDEAKAELEKLGLKVKSRMKKSDEVKPDSVLKTDPAIGEKVKKGSTVTIFVNIDGVKVGDYRGHFEQSATRPIPKKGNGYDIRIIYCASNGKAKTGQAYAQDPAPGEYIQKGGTVEVWVEPGNGICKKKPPSNSAYNLNRIPQLVASADPWLRGSADFISSSV</sequence>
<reference evidence="18 19" key="1">
    <citation type="submission" date="2016-10" db="EMBL/GenBank/DDBJ databases">
        <authorList>
            <person name="de Groot N.N."/>
        </authorList>
    </citation>
    <scope>NUCLEOTIDE SEQUENCE [LARGE SCALE GENOMIC DNA]</scope>
    <source>
        <strain evidence="18 19">DSM 44778</strain>
    </source>
</reference>
<evidence type="ECO:0000256" key="1">
    <source>
        <dbReference type="ARBA" id="ARBA00012513"/>
    </source>
</evidence>
<evidence type="ECO:0000256" key="7">
    <source>
        <dbReference type="ARBA" id="ARBA00022840"/>
    </source>
</evidence>
<comment type="subcellular location">
    <subcellularLocation>
        <location evidence="11">Spore membrane</location>
        <topology evidence="11">Single-pass type II membrane protein</topology>
    </subcellularLocation>
</comment>
<feature type="compositionally biased region" description="Basic and acidic residues" evidence="14">
    <location>
        <begin position="307"/>
        <end position="318"/>
    </location>
</feature>
<keyword evidence="6 18" id="KW-0418">Kinase</keyword>
<evidence type="ECO:0000256" key="12">
    <source>
        <dbReference type="ARBA" id="ARBA00070041"/>
    </source>
</evidence>
<dbReference type="STRING" id="46223.SAMN05421852_11436"/>
<keyword evidence="8" id="KW-0735">Signal-anchor</keyword>
<dbReference type="GO" id="GO:0004674">
    <property type="term" value="F:protein serine/threonine kinase activity"/>
    <property type="evidence" value="ECO:0007669"/>
    <property type="project" value="UniProtKB-KW"/>
</dbReference>
<dbReference type="PROSITE" id="PS00108">
    <property type="entry name" value="PROTEIN_KINASE_ST"/>
    <property type="match status" value="1"/>
</dbReference>
<evidence type="ECO:0000256" key="3">
    <source>
        <dbReference type="ARBA" id="ARBA00022544"/>
    </source>
</evidence>
<evidence type="ECO:0000313" key="18">
    <source>
        <dbReference type="EMBL" id="SFJ61755.1"/>
    </source>
</evidence>
<gene>
    <name evidence="18" type="ORF">SAMN05421852_11436</name>
</gene>
<keyword evidence="3" id="KW-0309">Germination</keyword>
<name>A0A1I3SSH5_9BACL</name>
<keyword evidence="4" id="KW-0808">Transferase</keyword>
<dbReference type="PROSITE" id="PS00107">
    <property type="entry name" value="PROTEIN_KINASE_ATP"/>
    <property type="match status" value="1"/>
</dbReference>
<keyword evidence="15" id="KW-0812">Transmembrane</keyword>
<evidence type="ECO:0000256" key="6">
    <source>
        <dbReference type="ARBA" id="ARBA00022777"/>
    </source>
</evidence>
<evidence type="ECO:0000313" key="19">
    <source>
        <dbReference type="Proteomes" id="UP000199545"/>
    </source>
</evidence>
<dbReference type="Gene3D" id="3.30.10.20">
    <property type="match status" value="1"/>
</dbReference>
<dbReference type="NCBIfam" id="NF033483">
    <property type="entry name" value="PknB_PASTA_kin"/>
    <property type="match status" value="1"/>
</dbReference>
<dbReference type="CDD" id="cd06577">
    <property type="entry name" value="PASTA_pknB"/>
    <property type="match status" value="1"/>
</dbReference>
<evidence type="ECO:0000256" key="14">
    <source>
        <dbReference type="SAM" id="MobiDB-lite"/>
    </source>
</evidence>
<dbReference type="Pfam" id="PF00069">
    <property type="entry name" value="Pkinase"/>
    <property type="match status" value="1"/>
</dbReference>
<dbReference type="Gene3D" id="1.10.510.10">
    <property type="entry name" value="Transferase(Phosphotransferase) domain 1"/>
    <property type="match status" value="1"/>
</dbReference>
<dbReference type="InterPro" id="IPR011009">
    <property type="entry name" value="Kinase-like_dom_sf"/>
</dbReference>
<dbReference type="GO" id="GO:0071224">
    <property type="term" value="P:cellular response to peptidoglycan"/>
    <property type="evidence" value="ECO:0007669"/>
    <property type="project" value="UniProtKB-ARBA"/>
</dbReference>
<dbReference type="EMBL" id="FORR01000014">
    <property type="protein sequence ID" value="SFJ61755.1"/>
    <property type="molecule type" value="Genomic_DNA"/>
</dbReference>
<evidence type="ECO:0000259" key="17">
    <source>
        <dbReference type="PROSITE" id="PS51178"/>
    </source>
</evidence>
<comment type="catalytic activity">
    <reaction evidence="9">
        <text>L-threonyl-[protein] + ATP = O-phospho-L-threonyl-[protein] + ADP + H(+)</text>
        <dbReference type="Rhea" id="RHEA:46608"/>
        <dbReference type="Rhea" id="RHEA-COMP:11060"/>
        <dbReference type="Rhea" id="RHEA-COMP:11605"/>
        <dbReference type="ChEBI" id="CHEBI:15378"/>
        <dbReference type="ChEBI" id="CHEBI:30013"/>
        <dbReference type="ChEBI" id="CHEBI:30616"/>
        <dbReference type="ChEBI" id="CHEBI:61977"/>
        <dbReference type="ChEBI" id="CHEBI:456216"/>
        <dbReference type="EC" id="2.7.11.1"/>
    </reaction>
</comment>
<keyword evidence="7 13" id="KW-0067">ATP-binding</keyword>
<dbReference type="SMART" id="SM00220">
    <property type="entry name" value="S_TKc"/>
    <property type="match status" value="1"/>
</dbReference>
<keyword evidence="19" id="KW-1185">Reference proteome</keyword>
<dbReference type="GO" id="GO:0005524">
    <property type="term" value="F:ATP binding"/>
    <property type="evidence" value="ECO:0007669"/>
    <property type="project" value="UniProtKB-UniRule"/>
</dbReference>
<dbReference type="PANTHER" id="PTHR43289">
    <property type="entry name" value="MITOGEN-ACTIVATED PROTEIN KINASE KINASE KINASE 20-RELATED"/>
    <property type="match status" value="1"/>
</dbReference>
<evidence type="ECO:0000256" key="10">
    <source>
        <dbReference type="ARBA" id="ARBA00048679"/>
    </source>
</evidence>
<evidence type="ECO:0000256" key="11">
    <source>
        <dbReference type="ARBA" id="ARBA00060432"/>
    </source>
</evidence>
<evidence type="ECO:0000256" key="5">
    <source>
        <dbReference type="ARBA" id="ARBA00022741"/>
    </source>
</evidence>
<evidence type="ECO:0000256" key="9">
    <source>
        <dbReference type="ARBA" id="ARBA00047899"/>
    </source>
</evidence>
<dbReference type="PANTHER" id="PTHR43289:SF34">
    <property type="entry name" value="SERINE_THREONINE-PROTEIN KINASE YBDM-RELATED"/>
    <property type="match status" value="1"/>
</dbReference>
<dbReference type="InterPro" id="IPR017441">
    <property type="entry name" value="Protein_kinase_ATP_BS"/>
</dbReference>
<keyword evidence="15" id="KW-1133">Transmembrane helix</keyword>
<dbReference type="AlphaFoldDB" id="A0A1I3SSH5"/>
<dbReference type="InterPro" id="IPR008271">
    <property type="entry name" value="Ser/Thr_kinase_AS"/>
</dbReference>
<proteinExistence type="predicted"/>
<evidence type="ECO:0000256" key="13">
    <source>
        <dbReference type="PROSITE-ProRule" id="PRU10141"/>
    </source>
</evidence>
<dbReference type="SMART" id="SM00740">
    <property type="entry name" value="PASTA"/>
    <property type="match status" value="2"/>
</dbReference>
<protein>
    <recommendedName>
        <fullName evidence="12">Serine/threonine-protein kinase PrkC</fullName>
        <ecNumber evidence="1">2.7.11.1</ecNumber>
    </recommendedName>
</protein>
<evidence type="ECO:0000256" key="8">
    <source>
        <dbReference type="ARBA" id="ARBA00022968"/>
    </source>
</evidence>
<dbReference type="Gene3D" id="3.30.200.20">
    <property type="entry name" value="Phosphorylase Kinase, domain 1"/>
    <property type="match status" value="1"/>
</dbReference>
<evidence type="ECO:0000256" key="4">
    <source>
        <dbReference type="ARBA" id="ARBA00022679"/>
    </source>
</evidence>
<dbReference type="GO" id="GO:0007165">
    <property type="term" value="P:signal transduction"/>
    <property type="evidence" value="ECO:0007669"/>
    <property type="project" value="UniProtKB-ARBA"/>
</dbReference>
<dbReference type="PROSITE" id="PS50011">
    <property type="entry name" value="PROTEIN_KINASE_DOM"/>
    <property type="match status" value="1"/>
</dbReference>
<dbReference type="CDD" id="cd14014">
    <property type="entry name" value="STKc_PknB_like"/>
    <property type="match status" value="1"/>
</dbReference>
<accession>A0A1I3SSH5</accession>
<feature type="binding site" evidence="13">
    <location>
        <position position="41"/>
    </location>
    <ligand>
        <name>ATP</name>
        <dbReference type="ChEBI" id="CHEBI:30616"/>
    </ligand>
</feature>
<keyword evidence="2 18" id="KW-0723">Serine/threonine-protein kinase</keyword>
<evidence type="ECO:0000256" key="15">
    <source>
        <dbReference type="SAM" id="Phobius"/>
    </source>
</evidence>